<dbReference type="SUPFAM" id="SSF48371">
    <property type="entry name" value="ARM repeat"/>
    <property type="match status" value="1"/>
</dbReference>
<dbReference type="InterPro" id="IPR016024">
    <property type="entry name" value="ARM-type_fold"/>
</dbReference>
<sequence>MNRRVWCASIATTVSWVGVAAAQAPPSATPAGSSPSADGPVYVMKTAGQPERRVKVVKSEKLPDGTYLTDVKDLASGVVYTLTNPAVLGIPVGNTVPAAPKPTPVAANLPATTGTVAPAPGTPRPIFGSFQNQPQQTVAKALTTPSVANPPAYTAGTPRPIFGAFSNQPQAQPGTSVMRTAAGEKMIPADIGSSAASSQGLPQARNRKTDPLLAGASTAPSSSPAAMTARTPFSVAAGAPPSVLGKILGDPSQDPPLPQPRVGILPPPAARPFATVVAQENLGAPPTMLPPPTEVVAKPAAPAAVAKAVPPAPVPVASAPVPVASAPVPVAAAPIPVEKAVAAEGGLAVPSIDPNAKPTAATGIFDSQPATTVQASSEERQPSVLIPPIDAAVAAAGPSRVIPPIAAAPAPEPAAIPPVATATLPPAIALPTPVESAPAIPQPAVAVAAVPTPAPAVEPAPRFVPPPVVDVPAAIVEAPAVEAPRAVATGALPADVQAMIEGLKTHRRPSYRMENATSLAESAYARHPDVLSALMQAARSDTSGVVRGHCISQLATVGYSDVTFLQLLDSWTNDSEPAVRRSAAMAKTKLTGR</sequence>
<feature type="chain" id="PRO_5023003737" description="HEAT repeat domain-containing protein" evidence="2">
    <location>
        <begin position="23"/>
        <end position="593"/>
    </location>
</feature>
<feature type="signal peptide" evidence="2">
    <location>
        <begin position="1"/>
        <end position="22"/>
    </location>
</feature>
<keyword evidence="2" id="KW-0732">Signal</keyword>
<accession>A0A5C1AG57</accession>
<evidence type="ECO:0000313" key="4">
    <source>
        <dbReference type="Proteomes" id="UP000324974"/>
    </source>
</evidence>
<dbReference type="Proteomes" id="UP000324974">
    <property type="component" value="Chromosome"/>
</dbReference>
<evidence type="ECO:0008006" key="5">
    <source>
        <dbReference type="Google" id="ProtNLM"/>
    </source>
</evidence>
<feature type="region of interest" description="Disordered" evidence="1">
    <location>
        <begin position="192"/>
        <end position="227"/>
    </location>
</feature>
<protein>
    <recommendedName>
        <fullName evidence="5">HEAT repeat domain-containing protein</fullName>
    </recommendedName>
</protein>
<proteinExistence type="predicted"/>
<organism evidence="3 4">
    <name type="scientific">Limnoglobus roseus</name>
    <dbReference type="NCBI Taxonomy" id="2598579"/>
    <lineage>
        <taxon>Bacteria</taxon>
        <taxon>Pseudomonadati</taxon>
        <taxon>Planctomycetota</taxon>
        <taxon>Planctomycetia</taxon>
        <taxon>Gemmatales</taxon>
        <taxon>Gemmataceae</taxon>
        <taxon>Limnoglobus</taxon>
    </lineage>
</organism>
<evidence type="ECO:0000256" key="2">
    <source>
        <dbReference type="SAM" id="SignalP"/>
    </source>
</evidence>
<dbReference type="Gene3D" id="1.25.10.10">
    <property type="entry name" value="Leucine-rich Repeat Variant"/>
    <property type="match status" value="1"/>
</dbReference>
<name>A0A5C1AG57_9BACT</name>
<dbReference type="EMBL" id="CP042425">
    <property type="protein sequence ID" value="QEL15968.1"/>
    <property type="molecule type" value="Genomic_DNA"/>
</dbReference>
<dbReference type="Pfam" id="PF13646">
    <property type="entry name" value="HEAT_2"/>
    <property type="match status" value="1"/>
</dbReference>
<dbReference type="InterPro" id="IPR011989">
    <property type="entry name" value="ARM-like"/>
</dbReference>
<keyword evidence="4" id="KW-1185">Reference proteome</keyword>
<dbReference type="KEGG" id="lrs:PX52LOC_02905"/>
<evidence type="ECO:0000256" key="1">
    <source>
        <dbReference type="SAM" id="MobiDB-lite"/>
    </source>
</evidence>
<feature type="compositionally biased region" description="Polar residues" evidence="1">
    <location>
        <begin position="165"/>
        <end position="176"/>
    </location>
</feature>
<dbReference type="RefSeq" id="WP_149110734.1">
    <property type="nucleotide sequence ID" value="NZ_CP042425.1"/>
</dbReference>
<gene>
    <name evidence="3" type="ORF">PX52LOC_02905</name>
</gene>
<evidence type="ECO:0000313" key="3">
    <source>
        <dbReference type="EMBL" id="QEL15968.1"/>
    </source>
</evidence>
<dbReference type="AlphaFoldDB" id="A0A5C1AG57"/>
<feature type="region of interest" description="Disordered" evidence="1">
    <location>
        <begin position="149"/>
        <end position="176"/>
    </location>
</feature>
<reference evidence="4" key="1">
    <citation type="submission" date="2019-08" db="EMBL/GenBank/DDBJ databases">
        <title>Limnoglobus roseus gen. nov., sp. nov., a novel freshwater planctomycete with a giant genome from the family Gemmataceae.</title>
        <authorList>
            <person name="Kulichevskaya I.S."/>
            <person name="Naumoff D.G."/>
            <person name="Miroshnikov K."/>
            <person name="Ivanova A."/>
            <person name="Philippov D.A."/>
            <person name="Hakobyan A."/>
            <person name="Rijpstra I.C."/>
            <person name="Sinninghe Damste J.S."/>
            <person name="Liesack W."/>
            <person name="Dedysh S.N."/>
        </authorList>
    </citation>
    <scope>NUCLEOTIDE SEQUENCE [LARGE SCALE GENOMIC DNA]</scope>
    <source>
        <strain evidence="4">PX52</strain>
    </source>
</reference>
<feature type="compositionally biased region" description="Low complexity" evidence="1">
    <location>
        <begin position="214"/>
        <end position="227"/>
    </location>
</feature>